<dbReference type="EMBL" id="JTHP01000071">
    <property type="protein sequence ID" value="KJD43023.1"/>
    <property type="molecule type" value="Genomic_DNA"/>
</dbReference>
<reference evidence="1 2" key="1">
    <citation type="submission" date="2014-11" db="EMBL/GenBank/DDBJ databases">
        <title>Draft Genome Sequences of Paenibacillus polymyxa NRRL B-30509 and Paenibacillus terrae NRRL B-30644, Strains from a Poultry Environment that Produce Tridecaptin A and Paenicidins.</title>
        <authorList>
            <person name="van Belkum M.J."/>
            <person name="Lohans C.T."/>
            <person name="Vederas J.C."/>
        </authorList>
    </citation>
    <scope>NUCLEOTIDE SEQUENCE [LARGE SCALE GENOMIC DNA]</scope>
    <source>
        <strain evidence="1 2">NRRL B-30644</strain>
    </source>
</reference>
<sequence length="76" mass="9075">MIPLRYREMLPQHMYEIDMAERHFCVMELVVDDREKSIDDLENQFVLKTATWQKAKAIIRSTFYSRAAQSYRTTGT</sequence>
<dbReference type="RefSeq" id="WP_044648657.1">
    <property type="nucleotide sequence ID" value="NZ_JTHP01000071.1"/>
</dbReference>
<dbReference type="PATRIC" id="fig|159743.3.peg.5536"/>
<proteinExistence type="predicted"/>
<comment type="caution">
    <text evidence="1">The sequence shown here is derived from an EMBL/GenBank/DDBJ whole genome shotgun (WGS) entry which is preliminary data.</text>
</comment>
<protein>
    <submittedName>
        <fullName evidence="1">Uncharacterized protein</fullName>
    </submittedName>
</protein>
<dbReference type="Proteomes" id="UP000032534">
    <property type="component" value="Unassembled WGS sequence"/>
</dbReference>
<name>A0A0D7WWB5_9BACL</name>
<keyword evidence="2" id="KW-1185">Reference proteome</keyword>
<gene>
    <name evidence="1" type="ORF">QD47_25000</name>
</gene>
<dbReference type="AlphaFoldDB" id="A0A0D7WWB5"/>
<accession>A0A0D7WWB5</accession>
<organism evidence="1 2">
    <name type="scientific">Paenibacillus terrae</name>
    <dbReference type="NCBI Taxonomy" id="159743"/>
    <lineage>
        <taxon>Bacteria</taxon>
        <taxon>Bacillati</taxon>
        <taxon>Bacillota</taxon>
        <taxon>Bacilli</taxon>
        <taxon>Bacillales</taxon>
        <taxon>Paenibacillaceae</taxon>
        <taxon>Paenibacillus</taxon>
    </lineage>
</organism>
<evidence type="ECO:0000313" key="1">
    <source>
        <dbReference type="EMBL" id="KJD43023.1"/>
    </source>
</evidence>
<evidence type="ECO:0000313" key="2">
    <source>
        <dbReference type="Proteomes" id="UP000032534"/>
    </source>
</evidence>